<organism evidence="1 2">
    <name type="scientific">Halorussus caseinilyticus</name>
    <dbReference type="NCBI Taxonomy" id="3034025"/>
    <lineage>
        <taxon>Archaea</taxon>
        <taxon>Methanobacteriati</taxon>
        <taxon>Methanobacteriota</taxon>
        <taxon>Stenosarchaea group</taxon>
        <taxon>Halobacteria</taxon>
        <taxon>Halobacteriales</taxon>
        <taxon>Haladaptataceae</taxon>
        <taxon>Halorussus</taxon>
    </lineage>
</organism>
<evidence type="ECO:0000313" key="1">
    <source>
        <dbReference type="EMBL" id="MFC7081318.1"/>
    </source>
</evidence>
<protein>
    <recommendedName>
        <fullName evidence="3">Tat (Twin-arginine translocation) pathway signal sequence</fullName>
    </recommendedName>
</protein>
<accession>A0ABD5WMB0</accession>
<dbReference type="GeneID" id="79301937"/>
<evidence type="ECO:0008006" key="3">
    <source>
        <dbReference type="Google" id="ProtNLM"/>
    </source>
</evidence>
<dbReference type="EMBL" id="JBHSZH010000005">
    <property type="protein sequence ID" value="MFC7081318.1"/>
    <property type="molecule type" value="Genomic_DNA"/>
</dbReference>
<keyword evidence="2" id="KW-1185">Reference proteome</keyword>
<dbReference type="AlphaFoldDB" id="A0ABD5WMB0"/>
<dbReference type="InterPro" id="IPR006311">
    <property type="entry name" value="TAT_signal"/>
</dbReference>
<sequence length="263" mass="28438">MRENTPLSVDRRSALKKIGGATVVGLGAGLGSQTAAAATSDGELASSHDYGEGSGTFGEQYWLENGAYVEQYNSYWDEDFSDVFVHRIQVSSHSIVYQGSELGDKSQEESRLVNDSLSVDWNENDLISVTTDEDSYPYVGTYENEELKDQKDQNDFNQIANSVISGAIALATVSASAPVAVGTSMVAAFITSGGDSTSQSWSYDWGGDADYKHETNRFGRVDIRQKAGSSCTLSFDVDANAYDAYSNFKANNNLEVTLTAPEQ</sequence>
<dbReference type="Proteomes" id="UP001596407">
    <property type="component" value="Unassembled WGS sequence"/>
</dbReference>
<evidence type="ECO:0000313" key="2">
    <source>
        <dbReference type="Proteomes" id="UP001596407"/>
    </source>
</evidence>
<dbReference type="RefSeq" id="WP_276280770.1">
    <property type="nucleotide sequence ID" value="NZ_CP119809.1"/>
</dbReference>
<name>A0ABD5WMB0_9EURY</name>
<comment type="caution">
    <text evidence="1">The sequence shown here is derived from an EMBL/GenBank/DDBJ whole genome shotgun (WGS) entry which is preliminary data.</text>
</comment>
<proteinExistence type="predicted"/>
<reference evidence="1 2" key="1">
    <citation type="journal article" date="2019" name="Int. J. Syst. Evol. Microbiol.">
        <title>The Global Catalogue of Microorganisms (GCM) 10K type strain sequencing project: providing services to taxonomists for standard genome sequencing and annotation.</title>
        <authorList>
            <consortium name="The Broad Institute Genomics Platform"/>
            <consortium name="The Broad Institute Genome Sequencing Center for Infectious Disease"/>
            <person name="Wu L."/>
            <person name="Ma J."/>
        </authorList>
    </citation>
    <scope>NUCLEOTIDE SEQUENCE [LARGE SCALE GENOMIC DNA]</scope>
    <source>
        <strain evidence="1 2">DT72</strain>
    </source>
</reference>
<dbReference type="PROSITE" id="PS51318">
    <property type="entry name" value="TAT"/>
    <property type="match status" value="1"/>
</dbReference>
<gene>
    <name evidence="1" type="ORF">ACFQJ6_15620</name>
</gene>